<name>K9VVP5_9CYAN</name>
<keyword evidence="2" id="KW-1185">Reference proteome</keyword>
<sequence length="55" mass="6563">MLTFRPEDAKKIVVEEHEEAFWAVQQFEDVPLVPGVENRTWQLWDFVMQMSAPKK</sequence>
<organism evidence="1 2">
    <name type="scientific">Crinalium epipsammum PCC 9333</name>
    <dbReference type="NCBI Taxonomy" id="1173022"/>
    <lineage>
        <taxon>Bacteria</taxon>
        <taxon>Bacillati</taxon>
        <taxon>Cyanobacteriota</taxon>
        <taxon>Cyanophyceae</taxon>
        <taxon>Gomontiellales</taxon>
        <taxon>Gomontiellaceae</taxon>
        <taxon>Crinalium</taxon>
    </lineage>
</organism>
<dbReference type="Proteomes" id="UP000010472">
    <property type="component" value="Chromosome"/>
</dbReference>
<evidence type="ECO:0000313" key="1">
    <source>
        <dbReference type="EMBL" id="AFZ11634.1"/>
    </source>
</evidence>
<protein>
    <submittedName>
        <fullName evidence="1">Uncharacterized protein</fullName>
    </submittedName>
</protein>
<gene>
    <name evidence="1" type="ORF">Cri9333_0702</name>
</gene>
<dbReference type="EMBL" id="CP003620">
    <property type="protein sequence ID" value="AFZ11634.1"/>
    <property type="molecule type" value="Genomic_DNA"/>
</dbReference>
<dbReference type="HOGENOM" id="CLU_3024479_0_0_3"/>
<dbReference type="AlphaFoldDB" id="K9VVP5"/>
<dbReference type="RefSeq" id="WP_015201756.1">
    <property type="nucleotide sequence ID" value="NC_019753.1"/>
</dbReference>
<evidence type="ECO:0000313" key="2">
    <source>
        <dbReference type="Proteomes" id="UP000010472"/>
    </source>
</evidence>
<reference evidence="1 2" key="1">
    <citation type="submission" date="2012-06" db="EMBL/GenBank/DDBJ databases">
        <title>Finished chromosome of genome of Crinalium epipsammum PCC 9333.</title>
        <authorList>
            <consortium name="US DOE Joint Genome Institute"/>
            <person name="Gugger M."/>
            <person name="Coursin T."/>
            <person name="Rippka R."/>
            <person name="Tandeau De Marsac N."/>
            <person name="Huntemann M."/>
            <person name="Wei C.-L."/>
            <person name="Han J."/>
            <person name="Detter J.C."/>
            <person name="Han C."/>
            <person name="Tapia R."/>
            <person name="Davenport K."/>
            <person name="Daligault H."/>
            <person name="Erkkila T."/>
            <person name="Gu W."/>
            <person name="Munk A.C.C."/>
            <person name="Teshima H."/>
            <person name="Xu Y."/>
            <person name="Chain P."/>
            <person name="Chen A."/>
            <person name="Krypides N."/>
            <person name="Mavromatis K."/>
            <person name="Markowitz V."/>
            <person name="Szeto E."/>
            <person name="Ivanova N."/>
            <person name="Mikhailova N."/>
            <person name="Ovchinnikova G."/>
            <person name="Pagani I."/>
            <person name="Pati A."/>
            <person name="Goodwin L."/>
            <person name="Peters L."/>
            <person name="Pitluck S."/>
            <person name="Woyke T."/>
            <person name="Kerfeld C."/>
        </authorList>
    </citation>
    <scope>NUCLEOTIDE SEQUENCE [LARGE SCALE GENOMIC DNA]</scope>
    <source>
        <strain evidence="1 2">PCC 9333</strain>
    </source>
</reference>
<accession>K9VVP5</accession>
<proteinExistence type="predicted"/>
<dbReference type="KEGG" id="cep:Cri9333_0702"/>